<evidence type="ECO:0000313" key="11">
    <source>
        <dbReference type="EMBL" id="OAQ67313.1"/>
    </source>
</evidence>
<comment type="catalytic activity">
    <reaction evidence="9">
        <text>L-seryl-[protein] + ATP = O-phospho-L-seryl-[protein] + ADP + H(+)</text>
        <dbReference type="Rhea" id="RHEA:17989"/>
        <dbReference type="Rhea" id="RHEA-COMP:9863"/>
        <dbReference type="Rhea" id="RHEA-COMP:11604"/>
        <dbReference type="ChEBI" id="CHEBI:15378"/>
        <dbReference type="ChEBI" id="CHEBI:29999"/>
        <dbReference type="ChEBI" id="CHEBI:30616"/>
        <dbReference type="ChEBI" id="CHEBI:83421"/>
        <dbReference type="ChEBI" id="CHEBI:456216"/>
        <dbReference type="EC" id="2.7.11.1"/>
    </reaction>
</comment>
<reference evidence="11 12" key="1">
    <citation type="journal article" date="2016" name="PLoS Pathog.">
        <title>Biosynthesis of antibiotic leucinostatins in bio-control fungus Purpureocillium lilacinum and their inhibition on phytophthora revealed by genome mining.</title>
        <authorList>
            <person name="Wang G."/>
            <person name="Liu Z."/>
            <person name="Lin R."/>
            <person name="Li E."/>
            <person name="Mao Z."/>
            <person name="Ling J."/>
            <person name="Yang Y."/>
            <person name="Yin W.B."/>
            <person name="Xie B."/>
        </authorList>
    </citation>
    <scope>NUCLEOTIDE SEQUENCE [LARGE SCALE GENOMIC DNA]</scope>
    <source>
        <strain evidence="11">170</strain>
    </source>
</reference>
<dbReference type="GO" id="GO:0005524">
    <property type="term" value="F:ATP binding"/>
    <property type="evidence" value="ECO:0007669"/>
    <property type="project" value="InterPro"/>
</dbReference>
<evidence type="ECO:0000256" key="6">
    <source>
        <dbReference type="ARBA" id="ARBA00030980"/>
    </source>
</evidence>
<dbReference type="GeneID" id="28854059"/>
<dbReference type="InterPro" id="IPR008266">
    <property type="entry name" value="Tyr_kinase_AS"/>
</dbReference>
<proteinExistence type="predicted"/>
<dbReference type="KEGG" id="pchm:VFPPC_12070"/>
<dbReference type="Gene3D" id="1.10.510.10">
    <property type="entry name" value="Transferase(Phosphotransferase) domain 1"/>
    <property type="match status" value="1"/>
</dbReference>
<feature type="domain" description="Protein kinase" evidence="10">
    <location>
        <begin position="1"/>
        <end position="201"/>
    </location>
</feature>
<dbReference type="OrthoDB" id="428577at2759"/>
<protein>
    <recommendedName>
        <fullName evidence="5">EKC/KEOPS complex subunit BUD32</fullName>
        <ecNumber evidence="3">2.7.11.1</ecNumber>
    </recommendedName>
    <alternativeName>
        <fullName evidence="6 7">Atypical Serine/threonine protein kinase BUD32</fullName>
    </alternativeName>
    <alternativeName>
        <fullName evidence="4">EKC/KEOPS complex subunit bud32</fullName>
    </alternativeName>
</protein>
<dbReference type="InterPro" id="IPR011009">
    <property type="entry name" value="Kinase-like_dom_sf"/>
</dbReference>
<dbReference type="PROSITE" id="PS50011">
    <property type="entry name" value="PROTEIN_KINASE_DOM"/>
    <property type="match status" value="1"/>
</dbReference>
<comment type="catalytic activity">
    <reaction evidence="8">
        <text>L-threonyl-[protein] + ATP = O-phospho-L-threonyl-[protein] + ADP + H(+)</text>
        <dbReference type="Rhea" id="RHEA:46608"/>
        <dbReference type="Rhea" id="RHEA-COMP:11060"/>
        <dbReference type="Rhea" id="RHEA-COMP:11605"/>
        <dbReference type="ChEBI" id="CHEBI:15378"/>
        <dbReference type="ChEBI" id="CHEBI:30013"/>
        <dbReference type="ChEBI" id="CHEBI:30616"/>
        <dbReference type="ChEBI" id="CHEBI:61977"/>
        <dbReference type="ChEBI" id="CHEBI:456216"/>
        <dbReference type="EC" id="2.7.11.1"/>
    </reaction>
</comment>
<evidence type="ECO:0000259" key="10">
    <source>
        <dbReference type="PROSITE" id="PS50011"/>
    </source>
</evidence>
<evidence type="ECO:0000256" key="9">
    <source>
        <dbReference type="ARBA" id="ARBA00048679"/>
    </source>
</evidence>
<comment type="subunit">
    <text evidence="2">Component of the EKC/KEOPS complex composed of at least BUD32, CGI121, GON7, KAE1 and PCC1; the whole complex dimerizes.</text>
</comment>
<evidence type="ECO:0000256" key="2">
    <source>
        <dbReference type="ARBA" id="ARBA00011534"/>
    </source>
</evidence>
<comment type="caution">
    <text evidence="11">The sequence shown here is derived from an EMBL/GenBank/DDBJ whole genome shotgun (WGS) entry which is preliminary data.</text>
</comment>
<dbReference type="EC" id="2.7.11.1" evidence="3"/>
<evidence type="ECO:0000256" key="8">
    <source>
        <dbReference type="ARBA" id="ARBA00047899"/>
    </source>
</evidence>
<name>A0A179FQF4_METCM</name>
<dbReference type="PANTHER" id="PTHR24347">
    <property type="entry name" value="SERINE/THREONINE-PROTEIN KINASE"/>
    <property type="match status" value="1"/>
</dbReference>
<dbReference type="Pfam" id="PF00069">
    <property type="entry name" value="Pkinase"/>
    <property type="match status" value="1"/>
</dbReference>
<evidence type="ECO:0000256" key="5">
    <source>
        <dbReference type="ARBA" id="ARBA00019973"/>
    </source>
</evidence>
<dbReference type="RefSeq" id="XP_018144400.1">
    <property type="nucleotide sequence ID" value="XM_018290065.1"/>
</dbReference>
<dbReference type="PROSITE" id="PS00109">
    <property type="entry name" value="PROTEIN_KINASE_TYR"/>
    <property type="match status" value="1"/>
</dbReference>
<gene>
    <name evidence="11" type="ORF">VFPPC_12070</name>
</gene>
<dbReference type="SMART" id="SM00220">
    <property type="entry name" value="S_TKc"/>
    <property type="match status" value="1"/>
</dbReference>
<dbReference type="Proteomes" id="UP000078397">
    <property type="component" value="Unassembled WGS sequence"/>
</dbReference>
<dbReference type="EMBL" id="LSBJ02000004">
    <property type="protein sequence ID" value="OAQ67313.1"/>
    <property type="molecule type" value="Genomic_DNA"/>
</dbReference>
<dbReference type="STRING" id="1380566.A0A179FQF4"/>
<comment type="function">
    <text evidence="1">Component of the EKC/KEOPS complex that is required for the formation of a threonylcarbamoyl group on adenosine at position 37 (t(6)A37) in tRNAs that read codons beginning with adenine. The complex is probably involved in the transfer of the threonylcarbamoyl moiety of threonylcarbamoyl-AMP (TC-AMP) to the N6 group of A37. BUD32 has ATPase activity in the context of the EKC/KEOPS complex and likely plays a supporting role to the catalytic subunit KAE1. The EKC/KEOPS complex also promotes both telomere uncapping and telomere elongation. The complex is required for efficient recruitment of transcriptional coactivators.</text>
</comment>
<keyword evidence="12" id="KW-1185">Reference proteome</keyword>
<accession>A0A179FQF4</accession>
<dbReference type="SUPFAM" id="SSF56112">
    <property type="entry name" value="Protein kinase-like (PK-like)"/>
    <property type="match status" value="1"/>
</dbReference>
<sequence>MDVLADTLLHSKDTFYVVAESAYGYELVEQLLQQNEFAEKNVCEIIKQVINAVDYLHSYDIVHGDIRLENLFYQRRNSKFYVVLANFGLVQTMNVEELACKPIGPSFNYPAPEVFEQKAPDKPTDLWSTGIITHILLCGYAPFCSDNLPDLLRYYKASRLWNRSEHREDISPHGLDFVFRLFEFDPERRLTSRQVKDESWLSGNSATNNDLHPKLEVYLDNRLACDVGLWNEIANHEEDFTEFDLIKLSLRDNSSGKSALRVPGRLGEDSRVLSSSSKSFSEVSKDTQCWGLSSLILSDDVKINRPPDLLGHHESKNLGRGNQPLATIVHPAPGSIAEALTYENADDLAIFLTERFSESAHGEYAWIAELKDIGYTHTEIAELLYERVHDSPWIYFEPSYFPSMRTLQNHHLDDCAHQLLNPSSSGKLTLLEDQDRNVLLAIEELCGLGGICPFTRDKTIWNGSAEFEEENSAVFLRHRLSPSELDAAHPDTAPLLLRVADRFLSAVRIVQDAKFCCDSFTILKIYGTSKVKLSQIKFQLAEQMLVCLDKLCVPATALQKYQIRLRLRRLSQEIIDFATEQILDPGRDNVCHMASLALQVLCVGFLSYAQAHIGMLKPIFVDTPLKRIRLLGTASSSSPLNCIEANLVDLTCLGGLCQGPVLAFEHGWRISHHRLEKFDVLARPDDILDTWGPGELIFRQNETSPLGIKIGGGYISHPPTIPHDKYHWDRFLSMPNWSSSPESLKFGREILIGGLVTCNNRCSNDEKLCWTGSLRDFEELGTYRGYLESTEYQLGFQSGVDHFNITGTKVWAKRRGRTIKDKNLERDDDMLVPFLDFYWGVRVSFCTGVAQRVLLRQLVAGLLPAFSQSMIGSGFSDLWTDLETNHGFTQVLRNDAVSIRHWMGSLPEELCRLGLRLVRLILGTLQDTGLSPDGTNFLVAWPHDGMVNRCFRIPLGKDNKWTPMLADSDDCATFAYMSNMCLEAGAITCRGPNPKWEDKIRLLETAVLCPASTEALQHEQTYFFYKLTNNLFWVKCTRESFSRTGETRLYTVVTV</sequence>
<dbReference type="AlphaFoldDB" id="A0A179FQF4"/>
<organism evidence="11 12">
    <name type="scientific">Pochonia chlamydosporia 170</name>
    <dbReference type="NCBI Taxonomy" id="1380566"/>
    <lineage>
        <taxon>Eukaryota</taxon>
        <taxon>Fungi</taxon>
        <taxon>Dikarya</taxon>
        <taxon>Ascomycota</taxon>
        <taxon>Pezizomycotina</taxon>
        <taxon>Sordariomycetes</taxon>
        <taxon>Hypocreomycetidae</taxon>
        <taxon>Hypocreales</taxon>
        <taxon>Clavicipitaceae</taxon>
        <taxon>Pochonia</taxon>
    </lineage>
</organism>
<evidence type="ECO:0000256" key="3">
    <source>
        <dbReference type="ARBA" id="ARBA00012513"/>
    </source>
</evidence>
<evidence type="ECO:0000256" key="7">
    <source>
        <dbReference type="ARBA" id="ARBA00033194"/>
    </source>
</evidence>
<evidence type="ECO:0000313" key="12">
    <source>
        <dbReference type="Proteomes" id="UP000078397"/>
    </source>
</evidence>
<evidence type="ECO:0000256" key="4">
    <source>
        <dbReference type="ARBA" id="ARBA00013948"/>
    </source>
</evidence>
<evidence type="ECO:0000256" key="1">
    <source>
        <dbReference type="ARBA" id="ARBA00003747"/>
    </source>
</evidence>
<dbReference type="InterPro" id="IPR000719">
    <property type="entry name" value="Prot_kinase_dom"/>
</dbReference>
<dbReference type="GO" id="GO:0004674">
    <property type="term" value="F:protein serine/threonine kinase activity"/>
    <property type="evidence" value="ECO:0007669"/>
    <property type="project" value="UniProtKB-EC"/>
</dbReference>